<dbReference type="GO" id="GO:0051879">
    <property type="term" value="F:Hsp90 protein binding"/>
    <property type="evidence" value="ECO:0007669"/>
    <property type="project" value="TreeGrafter"/>
</dbReference>
<dbReference type="GO" id="GO:0005737">
    <property type="term" value="C:cytoplasm"/>
    <property type="evidence" value="ECO:0007669"/>
    <property type="project" value="UniProtKB-SubCell"/>
</dbReference>
<reference evidence="9" key="1">
    <citation type="submission" date="2022-11" db="UniProtKB">
        <authorList>
            <consortium name="WormBaseParasite"/>
        </authorList>
    </citation>
    <scope>IDENTIFICATION</scope>
</reference>
<dbReference type="AlphaFoldDB" id="A0A914WZW0"/>
<sequence length="321" mass="36815">MTADQAIEEKNKGNAAYKEKDFAKAHIHYDKAIELDPTNITFYTNKAAVLFEEKRYDECIEMCKKAVDVGRDNQADFKLIAKALGRISSSYLKQDNLKDGLIWMEKSLSEYRDPELVKKRVEVAKVLAEKERLEYINPEIAQEEKAKGNEFFKKGDYPNAMKHYQEAIKRDPDNAVLYSNRAACYTKLAEFSLAVADCDTCIKKDPKFIKGYTRKGAALQGMREFGKAQRAYEEALNIEPNNQEARDGLMQCLRNNDEDPEKARERAMQDPEVQAILKDPGMRMILEQMSNDPGAIREHLKNPEILSKLMKLRDAGIVQMR</sequence>
<dbReference type="SMART" id="SM00727">
    <property type="entry name" value="STI1"/>
    <property type="match status" value="1"/>
</dbReference>
<dbReference type="FunFam" id="1.10.260.100:FF:000002">
    <property type="entry name" value="Stress-induced-phosphoprotein 1 (Hsp70/Hsp90-organizing)"/>
    <property type="match status" value="1"/>
</dbReference>
<keyword evidence="2" id="KW-0963">Cytoplasm</keyword>
<accession>A0A914WZW0</accession>
<dbReference type="Proteomes" id="UP000887566">
    <property type="component" value="Unplaced"/>
</dbReference>
<dbReference type="PANTHER" id="PTHR22904:SF523">
    <property type="entry name" value="STRESS-INDUCED-PHOSPHOPROTEIN 1"/>
    <property type="match status" value="1"/>
</dbReference>
<evidence type="ECO:0000256" key="1">
    <source>
        <dbReference type="ARBA" id="ARBA00004496"/>
    </source>
</evidence>
<keyword evidence="3" id="KW-0677">Repeat</keyword>
<name>A0A914WZW0_9BILA</name>
<proteinExistence type="predicted"/>
<feature type="domain" description="STI1" evidence="7">
    <location>
        <begin position="270"/>
        <end position="309"/>
    </location>
</feature>
<evidence type="ECO:0000313" key="9">
    <source>
        <dbReference type="WBParaSite" id="PSAMB.scaffold6057size10291.g27813.t1"/>
    </source>
</evidence>
<dbReference type="FunFam" id="1.25.40.10:FF:000027">
    <property type="entry name" value="stress-induced-phosphoprotein 1 isoform X1"/>
    <property type="match status" value="1"/>
</dbReference>
<keyword evidence="4 6" id="KW-0802">TPR repeat</keyword>
<dbReference type="PROSITE" id="PS50005">
    <property type="entry name" value="TPR"/>
    <property type="match status" value="3"/>
</dbReference>
<evidence type="ECO:0000256" key="4">
    <source>
        <dbReference type="ARBA" id="ARBA00022803"/>
    </source>
</evidence>
<organism evidence="8 9">
    <name type="scientific">Plectus sambesii</name>
    <dbReference type="NCBI Taxonomy" id="2011161"/>
    <lineage>
        <taxon>Eukaryota</taxon>
        <taxon>Metazoa</taxon>
        <taxon>Ecdysozoa</taxon>
        <taxon>Nematoda</taxon>
        <taxon>Chromadorea</taxon>
        <taxon>Plectida</taxon>
        <taxon>Plectina</taxon>
        <taxon>Plectoidea</taxon>
        <taxon>Plectidae</taxon>
        <taxon>Plectus</taxon>
    </lineage>
</organism>
<dbReference type="Pfam" id="PF13414">
    <property type="entry name" value="TPR_11"/>
    <property type="match status" value="1"/>
</dbReference>
<protein>
    <recommendedName>
        <fullName evidence="5">Stress-induced-phosphoprotein 1</fullName>
    </recommendedName>
</protein>
<feature type="repeat" description="TPR" evidence="6">
    <location>
        <begin position="209"/>
        <end position="242"/>
    </location>
</feature>
<dbReference type="InterPro" id="IPR019734">
    <property type="entry name" value="TPR_rpt"/>
</dbReference>
<keyword evidence="8" id="KW-1185">Reference proteome</keyword>
<dbReference type="FunFam" id="1.25.40.10:FF:000010">
    <property type="entry name" value="Stress-induced phosphoprotein 1"/>
    <property type="match status" value="1"/>
</dbReference>
<evidence type="ECO:0000256" key="2">
    <source>
        <dbReference type="ARBA" id="ARBA00022490"/>
    </source>
</evidence>
<comment type="subcellular location">
    <subcellularLocation>
        <location evidence="1">Cytoplasm</location>
    </subcellularLocation>
</comment>
<dbReference type="Pfam" id="PF00515">
    <property type="entry name" value="TPR_1"/>
    <property type="match status" value="1"/>
</dbReference>
<evidence type="ECO:0000259" key="7">
    <source>
        <dbReference type="SMART" id="SM00727"/>
    </source>
</evidence>
<dbReference type="PANTHER" id="PTHR22904">
    <property type="entry name" value="TPR REPEAT CONTAINING PROTEIN"/>
    <property type="match status" value="1"/>
</dbReference>
<dbReference type="InterPro" id="IPR006636">
    <property type="entry name" value="STI1_HS-bd"/>
</dbReference>
<feature type="repeat" description="TPR" evidence="6">
    <location>
        <begin position="141"/>
        <end position="174"/>
    </location>
</feature>
<dbReference type="Gene3D" id="1.25.40.10">
    <property type="entry name" value="Tetratricopeptide repeat domain"/>
    <property type="match status" value="2"/>
</dbReference>
<evidence type="ECO:0000256" key="6">
    <source>
        <dbReference type="PROSITE-ProRule" id="PRU00339"/>
    </source>
</evidence>
<dbReference type="Pfam" id="PF17830">
    <property type="entry name" value="STI1-HOP_DP"/>
    <property type="match status" value="1"/>
</dbReference>
<dbReference type="InterPro" id="IPR011990">
    <property type="entry name" value="TPR-like_helical_dom_sf"/>
</dbReference>
<evidence type="ECO:0000256" key="3">
    <source>
        <dbReference type="ARBA" id="ARBA00022737"/>
    </source>
</evidence>
<dbReference type="SMART" id="SM00028">
    <property type="entry name" value="TPR"/>
    <property type="match status" value="6"/>
</dbReference>
<dbReference type="SUPFAM" id="SSF48452">
    <property type="entry name" value="TPR-like"/>
    <property type="match status" value="2"/>
</dbReference>
<dbReference type="Pfam" id="PF13181">
    <property type="entry name" value="TPR_8"/>
    <property type="match status" value="2"/>
</dbReference>
<feature type="repeat" description="TPR" evidence="6">
    <location>
        <begin position="6"/>
        <end position="39"/>
    </location>
</feature>
<evidence type="ECO:0000256" key="5">
    <source>
        <dbReference type="ARBA" id="ARBA00026193"/>
    </source>
</evidence>
<evidence type="ECO:0000313" key="8">
    <source>
        <dbReference type="Proteomes" id="UP000887566"/>
    </source>
</evidence>
<dbReference type="InterPro" id="IPR041243">
    <property type="entry name" value="STI1/HOP_DP"/>
</dbReference>
<dbReference type="WBParaSite" id="PSAMB.scaffold6057size10291.g27813.t1">
    <property type="protein sequence ID" value="PSAMB.scaffold6057size10291.g27813.t1"/>
    <property type="gene ID" value="PSAMB.scaffold6057size10291.g27813"/>
</dbReference>
<dbReference type="Gene3D" id="1.10.260.100">
    <property type="match status" value="1"/>
</dbReference>